<name>A0ABQ4TB17_METOR</name>
<feature type="chain" id="PRO_5046456230" description="Anaerobic typically selenocysteine-containing protein" evidence="1">
    <location>
        <begin position="24"/>
        <end position="151"/>
    </location>
</feature>
<keyword evidence="3" id="KW-1185">Reference proteome</keyword>
<reference evidence="2" key="2">
    <citation type="submission" date="2021-08" db="EMBL/GenBank/DDBJ databases">
        <authorList>
            <person name="Tani A."/>
            <person name="Ola A."/>
            <person name="Ogura Y."/>
            <person name="Katsura K."/>
            <person name="Hayashi T."/>
        </authorList>
    </citation>
    <scope>NUCLEOTIDE SEQUENCE</scope>
    <source>
        <strain evidence="2">NBRC 15689</strain>
    </source>
</reference>
<reference evidence="2" key="1">
    <citation type="journal article" date="2021" name="Front. Microbiol.">
        <title>Comprehensive Comparative Genomics and Phenotyping of Methylobacterium Species.</title>
        <authorList>
            <person name="Alessa O."/>
            <person name="Ogura Y."/>
            <person name="Fujitani Y."/>
            <person name="Takami H."/>
            <person name="Hayashi T."/>
            <person name="Sahin N."/>
            <person name="Tani A."/>
        </authorList>
    </citation>
    <scope>NUCLEOTIDE SEQUENCE</scope>
    <source>
        <strain evidence="2">NBRC 15689</strain>
    </source>
</reference>
<proteinExistence type="predicted"/>
<evidence type="ECO:0008006" key="4">
    <source>
        <dbReference type="Google" id="ProtNLM"/>
    </source>
</evidence>
<evidence type="ECO:0000313" key="2">
    <source>
        <dbReference type="EMBL" id="GJE27814.1"/>
    </source>
</evidence>
<evidence type="ECO:0000313" key="3">
    <source>
        <dbReference type="Proteomes" id="UP001055156"/>
    </source>
</evidence>
<protein>
    <recommendedName>
        <fullName evidence="4">Anaerobic typically selenocysteine-containing protein</fullName>
    </recommendedName>
</protein>
<accession>A0ABQ4TB17</accession>
<organism evidence="2 3">
    <name type="scientific">Methylobacterium organophilum</name>
    <dbReference type="NCBI Taxonomy" id="410"/>
    <lineage>
        <taxon>Bacteria</taxon>
        <taxon>Pseudomonadati</taxon>
        <taxon>Pseudomonadota</taxon>
        <taxon>Alphaproteobacteria</taxon>
        <taxon>Hyphomicrobiales</taxon>
        <taxon>Methylobacteriaceae</taxon>
        <taxon>Methylobacterium</taxon>
    </lineage>
</organism>
<comment type="caution">
    <text evidence="2">The sequence shown here is derived from an EMBL/GenBank/DDBJ whole genome shotgun (WGS) entry which is preliminary data.</text>
</comment>
<keyword evidence="1" id="KW-0732">Signal</keyword>
<gene>
    <name evidence="2" type="ORF">LKMONMHP_2676</name>
</gene>
<evidence type="ECO:0000256" key="1">
    <source>
        <dbReference type="SAM" id="SignalP"/>
    </source>
</evidence>
<sequence>MPKVGLFGMGFAAAILSVSPAAAQGKPDTPPASASMPSVDLTISDKDGKAVCAPAELRLPADTNVTINISSHAKSPVIITSPNQFKNDQVLHHDGDLAHVASGDGYTVKQNGKGVLRLRTLKAGEQDYGCAGINDQKDVFRGRLILTPPSG</sequence>
<dbReference type="EMBL" id="BPQV01000007">
    <property type="protein sequence ID" value="GJE27814.1"/>
    <property type="molecule type" value="Genomic_DNA"/>
</dbReference>
<feature type="signal peptide" evidence="1">
    <location>
        <begin position="1"/>
        <end position="23"/>
    </location>
</feature>
<dbReference type="Proteomes" id="UP001055156">
    <property type="component" value="Unassembled WGS sequence"/>
</dbReference>